<evidence type="ECO:0000256" key="7">
    <source>
        <dbReference type="PROSITE-ProRule" id="PRU01379"/>
    </source>
</evidence>
<comment type="cofactor">
    <cofactor evidence="1">
        <name>Zn(2+)</name>
        <dbReference type="ChEBI" id="CHEBI:29105"/>
    </cofactor>
</comment>
<dbReference type="SUPFAM" id="SSF54106">
    <property type="entry name" value="LysM domain"/>
    <property type="match status" value="1"/>
</dbReference>
<dbReference type="RefSeq" id="WP_382349828.1">
    <property type="nucleotide sequence ID" value="NZ_JBHSMC010000010.1"/>
</dbReference>
<dbReference type="PANTHER" id="PTHR11705">
    <property type="entry name" value="PROTEASE FAMILY M14 CARBOXYPEPTIDASE A,B"/>
    <property type="match status" value="1"/>
</dbReference>
<dbReference type="Proteomes" id="UP001596147">
    <property type="component" value="Unassembled WGS sequence"/>
</dbReference>
<feature type="active site" description="Proton donor/acceptor" evidence="7">
    <location>
        <position position="364"/>
    </location>
</feature>
<evidence type="ECO:0000259" key="10">
    <source>
        <dbReference type="PROSITE" id="PS52035"/>
    </source>
</evidence>
<dbReference type="CDD" id="cd06229">
    <property type="entry name" value="M14_Endopeptidase_I"/>
    <property type="match status" value="1"/>
</dbReference>
<dbReference type="Gene3D" id="3.10.350.10">
    <property type="entry name" value="LysM domain"/>
    <property type="match status" value="2"/>
</dbReference>
<feature type="domain" description="Peptidase M14" evidence="10">
    <location>
        <begin position="108"/>
        <end position="392"/>
    </location>
</feature>
<keyword evidence="6" id="KW-0482">Metalloprotease</keyword>
<dbReference type="PANTHER" id="PTHR11705:SF143">
    <property type="entry name" value="SLL0236 PROTEIN"/>
    <property type="match status" value="1"/>
</dbReference>
<dbReference type="InterPro" id="IPR036779">
    <property type="entry name" value="LysM_dom_sf"/>
</dbReference>
<dbReference type="PROSITE" id="PS52035">
    <property type="entry name" value="PEPTIDASE_M14"/>
    <property type="match status" value="1"/>
</dbReference>
<evidence type="ECO:0000313" key="12">
    <source>
        <dbReference type="Proteomes" id="UP001596147"/>
    </source>
</evidence>
<protein>
    <submittedName>
        <fullName evidence="11">M14 family metallopeptidase</fullName>
    </submittedName>
</protein>
<sequence length="393" mass="44644">MEVRVRPGDMLWHYSQLFFIPTVLIIDSNPGINPYALQVGQTVTIPGFTETSYTVRPGDTFWKIAQSRYLSIDALQLLNQQVNPNNLQVGQTISLPERVTSLIVNPQAHYDFTRMQADLEKLQSIYPFITRRSAGNSVLNLPLYDIRVGKSDRKVQMNASFHANEWITTPVLMKFLNEYLLALTNSYLMSGVDPLIMYERFQLSAIPMVNPDGVSLVLNGPPSGLENELINLNNGSRDFSGWKANIRGVDLNKQFPALWEIERDRKPKEPGPRDFPGTQPLSEPETQAMANLVRNESFDRLLALHTQGQEIYWGFEGLEPPESEVLATDFANLSGYRSVRYVDSFAGYKDWFIQDFRRPGFTLELGIGQNPLPISQFDEIYSHIQPVLVRALL</sequence>
<dbReference type="Pfam" id="PF01476">
    <property type="entry name" value="LysM"/>
    <property type="match status" value="2"/>
</dbReference>
<feature type="region of interest" description="Disordered" evidence="8">
    <location>
        <begin position="263"/>
        <end position="283"/>
    </location>
</feature>
<evidence type="ECO:0000256" key="5">
    <source>
        <dbReference type="ARBA" id="ARBA00022833"/>
    </source>
</evidence>
<keyword evidence="4" id="KW-0378">Hydrolase</keyword>
<dbReference type="InterPro" id="IPR000834">
    <property type="entry name" value="Peptidase_M14"/>
</dbReference>
<dbReference type="EMBL" id="JBHSMC010000010">
    <property type="protein sequence ID" value="MFC5464658.1"/>
    <property type="molecule type" value="Genomic_DNA"/>
</dbReference>
<dbReference type="Gene3D" id="3.40.630.10">
    <property type="entry name" value="Zn peptidases"/>
    <property type="match status" value="1"/>
</dbReference>
<keyword evidence="12" id="KW-1185">Reference proteome</keyword>
<evidence type="ECO:0000256" key="6">
    <source>
        <dbReference type="ARBA" id="ARBA00023049"/>
    </source>
</evidence>
<organism evidence="11 12">
    <name type="scientific">Lederbergia graminis</name>
    <dbReference type="NCBI Taxonomy" id="735518"/>
    <lineage>
        <taxon>Bacteria</taxon>
        <taxon>Bacillati</taxon>
        <taxon>Bacillota</taxon>
        <taxon>Bacilli</taxon>
        <taxon>Bacillales</taxon>
        <taxon>Bacillaceae</taxon>
        <taxon>Lederbergia</taxon>
    </lineage>
</organism>
<feature type="compositionally biased region" description="Basic and acidic residues" evidence="8">
    <location>
        <begin position="263"/>
        <end position="272"/>
    </location>
</feature>
<keyword evidence="3" id="KW-0645">Protease</keyword>
<evidence type="ECO:0000256" key="4">
    <source>
        <dbReference type="ARBA" id="ARBA00022801"/>
    </source>
</evidence>
<keyword evidence="5" id="KW-0862">Zinc</keyword>
<feature type="domain" description="LysM" evidence="9">
    <location>
        <begin position="51"/>
        <end position="95"/>
    </location>
</feature>
<evidence type="ECO:0000313" key="11">
    <source>
        <dbReference type="EMBL" id="MFC5464658.1"/>
    </source>
</evidence>
<dbReference type="Pfam" id="PF00246">
    <property type="entry name" value="Peptidase_M14"/>
    <property type="match status" value="1"/>
</dbReference>
<evidence type="ECO:0000256" key="3">
    <source>
        <dbReference type="ARBA" id="ARBA00022670"/>
    </source>
</evidence>
<dbReference type="InterPro" id="IPR034274">
    <property type="entry name" value="ENP1_M14_CPD"/>
</dbReference>
<reference evidence="12" key="1">
    <citation type="journal article" date="2019" name="Int. J. Syst. Evol. Microbiol.">
        <title>The Global Catalogue of Microorganisms (GCM) 10K type strain sequencing project: providing services to taxonomists for standard genome sequencing and annotation.</title>
        <authorList>
            <consortium name="The Broad Institute Genomics Platform"/>
            <consortium name="The Broad Institute Genome Sequencing Center for Infectious Disease"/>
            <person name="Wu L."/>
            <person name="Ma J."/>
        </authorList>
    </citation>
    <scope>NUCLEOTIDE SEQUENCE [LARGE SCALE GENOMIC DNA]</scope>
    <source>
        <strain evidence="12">CGMCC 1.12237</strain>
    </source>
</reference>
<dbReference type="InterPro" id="IPR018392">
    <property type="entry name" value="LysM"/>
</dbReference>
<evidence type="ECO:0000256" key="1">
    <source>
        <dbReference type="ARBA" id="ARBA00001947"/>
    </source>
</evidence>
<dbReference type="SMART" id="SM00631">
    <property type="entry name" value="Zn_pept"/>
    <property type="match status" value="1"/>
</dbReference>
<evidence type="ECO:0000256" key="2">
    <source>
        <dbReference type="ARBA" id="ARBA00005988"/>
    </source>
</evidence>
<evidence type="ECO:0000256" key="8">
    <source>
        <dbReference type="SAM" id="MobiDB-lite"/>
    </source>
</evidence>
<dbReference type="CDD" id="cd00118">
    <property type="entry name" value="LysM"/>
    <property type="match status" value="2"/>
</dbReference>
<gene>
    <name evidence="11" type="ORF">ACFPM4_07820</name>
</gene>
<dbReference type="SMART" id="SM00257">
    <property type="entry name" value="LysM"/>
    <property type="match status" value="2"/>
</dbReference>
<accession>A0ABW0LFT9</accession>
<comment type="similarity">
    <text evidence="2 7">Belongs to the peptidase M14 family.</text>
</comment>
<evidence type="ECO:0000259" key="9">
    <source>
        <dbReference type="PROSITE" id="PS51782"/>
    </source>
</evidence>
<proteinExistence type="inferred from homology"/>
<dbReference type="PROSITE" id="PS51782">
    <property type="entry name" value="LYSM"/>
    <property type="match status" value="2"/>
</dbReference>
<comment type="caution">
    <text evidence="11">The sequence shown here is derived from an EMBL/GenBank/DDBJ whole genome shotgun (WGS) entry which is preliminary data.</text>
</comment>
<dbReference type="SUPFAM" id="SSF53187">
    <property type="entry name" value="Zn-dependent exopeptidases"/>
    <property type="match status" value="1"/>
</dbReference>
<name>A0ABW0LFT9_9BACI</name>
<feature type="domain" description="LysM" evidence="9">
    <location>
        <begin position="1"/>
        <end position="45"/>
    </location>
</feature>